<reference evidence="1 2" key="1">
    <citation type="submission" date="2017-01" db="EMBL/GenBank/DDBJ databases">
        <authorList>
            <consortium name="Urmite Genomes"/>
        </authorList>
    </citation>
    <scope>NUCLEOTIDE SEQUENCE [LARGE SCALE GENOMIC DNA]</scope>
    <source>
        <strain evidence="1 2">AB308</strain>
    </source>
</reference>
<evidence type="ECO:0000313" key="2">
    <source>
        <dbReference type="Proteomes" id="UP000241595"/>
    </source>
</evidence>
<keyword evidence="2" id="KW-1185">Reference proteome</keyword>
<dbReference type="InterPro" id="IPR021866">
    <property type="entry name" value="SpoIIAA-like"/>
</dbReference>
<dbReference type="Proteomes" id="UP000241595">
    <property type="component" value="Unassembled WGS sequence"/>
</dbReference>
<dbReference type="AlphaFoldDB" id="A0A2U3N9M7"/>
<dbReference type="Gene3D" id="3.40.50.10600">
    <property type="entry name" value="SpoIIaa-like domains"/>
    <property type="match status" value="1"/>
</dbReference>
<feature type="non-terminal residue" evidence="1">
    <location>
        <position position="1"/>
    </location>
</feature>
<accession>A0A2U3N9M7</accession>
<gene>
    <name evidence="1" type="ORF">MTAB308_1662</name>
</gene>
<dbReference type="Pfam" id="PF11964">
    <property type="entry name" value="SpoIIAA-like"/>
    <property type="match status" value="1"/>
</dbReference>
<dbReference type="SUPFAM" id="SSF52091">
    <property type="entry name" value="SpoIIaa-like"/>
    <property type="match status" value="1"/>
</dbReference>
<dbReference type="InterPro" id="IPR036513">
    <property type="entry name" value="STAS_dom_sf"/>
</dbReference>
<dbReference type="EMBL" id="FTRV01000011">
    <property type="protein sequence ID" value="SPM28177.1"/>
    <property type="molecule type" value="Genomic_DNA"/>
</dbReference>
<evidence type="ECO:0000313" key="1">
    <source>
        <dbReference type="EMBL" id="SPM28177.1"/>
    </source>
</evidence>
<sequence length="129" mass="14887">VIELLGDFPDDVAAFRFHGHVTKADYETVLIPGFEDKLRRHERVGIYLEIAPDFVSFGPGAVWADSKFGIGHYFDWDRCAIVSDVEWVKQMARFSELFGFLWPGRYRTFDDANADDARQWIAQPNGKRD</sequence>
<dbReference type="InterPro" id="IPR038396">
    <property type="entry name" value="SpoIIAA-like_sf"/>
</dbReference>
<name>A0A2U3N9M7_9MYCO</name>
<protein>
    <submittedName>
        <fullName evidence="1">STAS/SEC14 domain-containing protein</fullName>
    </submittedName>
</protein>
<dbReference type="STRING" id="1841859.GCA_900157385_01657"/>
<proteinExistence type="predicted"/>
<organism evidence="1 2">
    <name type="scientific">Mycobacterium terramassiliense</name>
    <dbReference type="NCBI Taxonomy" id="1841859"/>
    <lineage>
        <taxon>Bacteria</taxon>
        <taxon>Bacillati</taxon>
        <taxon>Actinomycetota</taxon>
        <taxon>Actinomycetes</taxon>
        <taxon>Mycobacteriales</taxon>
        <taxon>Mycobacteriaceae</taxon>
        <taxon>Mycobacterium</taxon>
    </lineage>
</organism>